<dbReference type="Proteomes" id="UP001310022">
    <property type="component" value="Unassembled WGS sequence"/>
</dbReference>
<evidence type="ECO:0000313" key="4">
    <source>
        <dbReference type="Proteomes" id="UP001310022"/>
    </source>
</evidence>
<evidence type="ECO:0000313" key="3">
    <source>
        <dbReference type="EMBL" id="GJM64549.1"/>
    </source>
</evidence>
<evidence type="ECO:0000256" key="1">
    <source>
        <dbReference type="SAM" id="MobiDB-lite"/>
    </source>
</evidence>
<dbReference type="PANTHER" id="PTHR43283">
    <property type="entry name" value="BETA-LACTAMASE-RELATED"/>
    <property type="match status" value="1"/>
</dbReference>
<dbReference type="Gene3D" id="3.40.710.10">
    <property type="entry name" value="DD-peptidase/beta-lactamase superfamily"/>
    <property type="match status" value="1"/>
</dbReference>
<feature type="region of interest" description="Disordered" evidence="1">
    <location>
        <begin position="1"/>
        <end position="22"/>
    </location>
</feature>
<keyword evidence="4" id="KW-1185">Reference proteome</keyword>
<comment type="caution">
    <text evidence="3">The sequence shown here is derived from an EMBL/GenBank/DDBJ whole genome shotgun (WGS) entry which is preliminary data.</text>
</comment>
<dbReference type="PANTHER" id="PTHR43283:SF7">
    <property type="entry name" value="BETA-LACTAMASE-RELATED DOMAIN-CONTAINING PROTEIN"/>
    <property type="match status" value="1"/>
</dbReference>
<proteinExistence type="predicted"/>
<reference evidence="3 4" key="1">
    <citation type="submission" date="2021-12" db="EMBL/GenBank/DDBJ databases">
        <title>Genome sequencing of bacteria with rrn-lacking chromosome and rrn-plasmid.</title>
        <authorList>
            <person name="Anda M."/>
            <person name="Iwasaki W."/>
        </authorList>
    </citation>
    <scope>NUCLEOTIDE SEQUENCE [LARGE SCALE GENOMIC DNA]</scope>
    <source>
        <strain evidence="3 4">NBRC 15940</strain>
    </source>
</reference>
<evidence type="ECO:0000259" key="2">
    <source>
        <dbReference type="Pfam" id="PF00144"/>
    </source>
</evidence>
<protein>
    <recommendedName>
        <fullName evidence="2">Beta-lactamase-related domain-containing protein</fullName>
    </recommendedName>
</protein>
<gene>
    <name evidence="3" type="ORF">PEDI_51010</name>
</gene>
<accession>A0AAN4W455</accession>
<sequence length="445" mass="50453">MMKNSSDIIAPQATPSSDSEKGIILADPKDLRSNRSFQEVLEVSEFLNQAENKVQIQFPNKYSEYAWINMSKYYPTAQVSRKGQPSPLPYAVDQSIGEIQYRNKKAGMISVNEHFSTKPIDAMVVVKEGKIIYERYKTMRPEDKHIWYSVSKVTGSTMMAMLEQEGKVDLNLPVSHYLPELEGAVWDTVKVVEAMDMATGLNGTEHDEEIQNSRTDPDQIWYRWAATSAVGLVPDVRERNESWVDVLRDMQRKTPGHQKFEYNSINTFVMNRIVERIADKPLNELYSEKIWSKAGMEHDTYYLESPSGNTLGFLGINATLRDLARWGMVFTPSCEQIAGEKIISDAIMEKIYDRTYVNMYDKGWIGKKNTISFYDDAGKISNRYQWDAVLSDGDLFKAGVGGQGVYISPQNDMVVAWFSTSDGDNQEEAMARAIVKSVSGHPISQ</sequence>
<feature type="compositionally biased region" description="Polar residues" evidence="1">
    <location>
        <begin position="1"/>
        <end position="17"/>
    </location>
</feature>
<name>A0AAN4W455_9BACT</name>
<dbReference type="Pfam" id="PF00144">
    <property type="entry name" value="Beta-lactamase"/>
    <property type="match status" value="1"/>
</dbReference>
<dbReference type="EMBL" id="BQKE01000006">
    <property type="protein sequence ID" value="GJM64549.1"/>
    <property type="molecule type" value="Genomic_DNA"/>
</dbReference>
<dbReference type="InterPro" id="IPR012338">
    <property type="entry name" value="Beta-lactam/transpept-like"/>
</dbReference>
<organism evidence="3 4">
    <name type="scientific">Persicobacter diffluens</name>
    <dbReference type="NCBI Taxonomy" id="981"/>
    <lineage>
        <taxon>Bacteria</taxon>
        <taxon>Pseudomonadati</taxon>
        <taxon>Bacteroidota</taxon>
        <taxon>Cytophagia</taxon>
        <taxon>Cytophagales</taxon>
        <taxon>Persicobacteraceae</taxon>
        <taxon>Persicobacter</taxon>
    </lineage>
</organism>
<dbReference type="InterPro" id="IPR001466">
    <property type="entry name" value="Beta-lactam-related"/>
</dbReference>
<dbReference type="AlphaFoldDB" id="A0AAN4W455"/>
<dbReference type="RefSeq" id="WP_338239609.1">
    <property type="nucleotide sequence ID" value="NZ_BQKE01000006.1"/>
</dbReference>
<dbReference type="InterPro" id="IPR050789">
    <property type="entry name" value="Diverse_Enzym_Activities"/>
</dbReference>
<dbReference type="SUPFAM" id="SSF56601">
    <property type="entry name" value="beta-lactamase/transpeptidase-like"/>
    <property type="match status" value="1"/>
</dbReference>
<feature type="domain" description="Beta-lactamase-related" evidence="2">
    <location>
        <begin position="122"/>
        <end position="434"/>
    </location>
</feature>